<evidence type="ECO:0008006" key="4">
    <source>
        <dbReference type="Google" id="ProtNLM"/>
    </source>
</evidence>
<dbReference type="InterPro" id="IPR008972">
    <property type="entry name" value="Cupredoxin"/>
</dbReference>
<name>A0A518D7F4_9BACT</name>
<dbReference type="AlphaFoldDB" id="A0A518D7F4"/>
<feature type="signal peptide" evidence="1">
    <location>
        <begin position="1"/>
        <end position="17"/>
    </location>
</feature>
<dbReference type="Proteomes" id="UP000317429">
    <property type="component" value="Chromosome"/>
</dbReference>
<dbReference type="Gene3D" id="2.60.40.420">
    <property type="entry name" value="Cupredoxins - blue copper proteins"/>
    <property type="match status" value="1"/>
</dbReference>
<reference evidence="2 3" key="1">
    <citation type="submission" date="2019-02" db="EMBL/GenBank/DDBJ databases">
        <title>Deep-cultivation of Planctomycetes and their phenomic and genomic characterization uncovers novel biology.</title>
        <authorList>
            <person name="Wiegand S."/>
            <person name="Jogler M."/>
            <person name="Boedeker C."/>
            <person name="Pinto D."/>
            <person name="Vollmers J."/>
            <person name="Rivas-Marin E."/>
            <person name="Kohn T."/>
            <person name="Peeters S.H."/>
            <person name="Heuer A."/>
            <person name="Rast P."/>
            <person name="Oberbeckmann S."/>
            <person name="Bunk B."/>
            <person name="Jeske O."/>
            <person name="Meyerdierks A."/>
            <person name="Storesund J.E."/>
            <person name="Kallscheuer N."/>
            <person name="Luecker S."/>
            <person name="Lage O.M."/>
            <person name="Pohl T."/>
            <person name="Merkel B.J."/>
            <person name="Hornburger P."/>
            <person name="Mueller R.-W."/>
            <person name="Bruemmer F."/>
            <person name="Labrenz M."/>
            <person name="Spormann A.M."/>
            <person name="Op den Camp H."/>
            <person name="Overmann J."/>
            <person name="Amann R."/>
            <person name="Jetten M.S.M."/>
            <person name="Mascher T."/>
            <person name="Medema M.H."/>
            <person name="Devos D.P."/>
            <person name="Kaster A.-K."/>
            <person name="Ovreas L."/>
            <person name="Rohde M."/>
            <person name="Galperin M.Y."/>
            <person name="Jogler C."/>
        </authorList>
    </citation>
    <scope>NUCLEOTIDE SEQUENCE [LARGE SCALE GENOMIC DNA]</scope>
    <source>
        <strain evidence="2 3">Pla175</strain>
    </source>
</reference>
<dbReference type="OrthoDB" id="9772097at2"/>
<dbReference type="EMBL" id="CP036291">
    <property type="protein sequence ID" value="QDU87413.1"/>
    <property type="molecule type" value="Genomic_DNA"/>
</dbReference>
<keyword evidence="1" id="KW-0732">Signal</keyword>
<evidence type="ECO:0000313" key="2">
    <source>
        <dbReference type="EMBL" id="QDU87413.1"/>
    </source>
</evidence>
<organism evidence="2 3">
    <name type="scientific">Pirellulimonas nuda</name>
    <dbReference type="NCBI Taxonomy" id="2528009"/>
    <lineage>
        <taxon>Bacteria</taxon>
        <taxon>Pseudomonadati</taxon>
        <taxon>Planctomycetota</taxon>
        <taxon>Planctomycetia</taxon>
        <taxon>Pirellulales</taxon>
        <taxon>Lacipirellulaceae</taxon>
        <taxon>Pirellulimonas</taxon>
    </lineage>
</organism>
<evidence type="ECO:0000256" key="1">
    <source>
        <dbReference type="SAM" id="SignalP"/>
    </source>
</evidence>
<proteinExistence type="predicted"/>
<dbReference type="KEGG" id="pnd:Pla175_07730"/>
<accession>A0A518D7F4</accession>
<feature type="chain" id="PRO_5021708125" description="Rhamnogalacturonan lyase domain-containing protein" evidence="1">
    <location>
        <begin position="18"/>
        <end position="251"/>
    </location>
</feature>
<dbReference type="SUPFAM" id="SSF49503">
    <property type="entry name" value="Cupredoxins"/>
    <property type="match status" value="1"/>
</dbReference>
<gene>
    <name evidence="2" type="ORF">Pla175_07730</name>
</gene>
<evidence type="ECO:0000313" key="3">
    <source>
        <dbReference type="Proteomes" id="UP000317429"/>
    </source>
</evidence>
<protein>
    <recommendedName>
        <fullName evidence="4">Rhamnogalacturonan lyase domain-containing protein</fullName>
    </recommendedName>
</protein>
<keyword evidence="3" id="KW-1185">Reference proteome</keyword>
<dbReference type="RefSeq" id="WP_145281376.1">
    <property type="nucleotide sequence ID" value="NZ_CP036291.1"/>
</dbReference>
<sequence length="251" mass="26791" precursor="true">MRTVFALVLLLPLTAGAQEWGSIKGRFVLKGDAPEPQPVEVRTDAVCIAAAPVDLTLAVGDGGGLANVVVMLRPGIGEEVAVHPDYAAGKEEPVVIDNTCCRFDPRIVLVRTGQELVIKNSDKTTHNTNLALFNNPAINIVLASGGEERVTLAEPESAPMPVACNVHPFMKGFVMVRDDPYAAVTDADGAFELKNLPAGEHTLELWHETGRLKGIRFAGETSDRRGRVTVKVPAGEALDVGEVVAPVEMLR</sequence>